<proteinExistence type="predicted"/>
<dbReference type="PANTHER" id="PTHR34220">
    <property type="entry name" value="SENSOR HISTIDINE KINASE YPDA"/>
    <property type="match status" value="1"/>
</dbReference>
<gene>
    <name evidence="2" type="ORF">SAMN04487992_104304</name>
</gene>
<evidence type="ECO:0000259" key="1">
    <source>
        <dbReference type="Pfam" id="PF06580"/>
    </source>
</evidence>
<dbReference type="PANTHER" id="PTHR34220:SF7">
    <property type="entry name" value="SENSOR HISTIDINE KINASE YPDA"/>
    <property type="match status" value="1"/>
</dbReference>
<reference evidence="3" key="1">
    <citation type="submission" date="2016-10" db="EMBL/GenBank/DDBJ databases">
        <authorList>
            <person name="Varghese N."/>
            <person name="Submissions S."/>
        </authorList>
    </citation>
    <scope>NUCLEOTIDE SEQUENCE [LARGE SCALE GENOMIC DNA]</scope>
    <source>
        <strain evidence="3">DSM 24729</strain>
    </source>
</reference>
<organism evidence="2 3">
    <name type="scientific">Cellulophaga baltica</name>
    <dbReference type="NCBI Taxonomy" id="76594"/>
    <lineage>
        <taxon>Bacteria</taxon>
        <taxon>Pseudomonadati</taxon>
        <taxon>Bacteroidota</taxon>
        <taxon>Flavobacteriia</taxon>
        <taxon>Flavobacteriales</taxon>
        <taxon>Flavobacteriaceae</taxon>
        <taxon>Cellulophaga</taxon>
    </lineage>
</organism>
<dbReference type="InterPro" id="IPR050640">
    <property type="entry name" value="Bact_2-comp_sensor_kinase"/>
</dbReference>
<dbReference type="eggNOG" id="COG2972">
    <property type="taxonomic scope" value="Bacteria"/>
</dbReference>
<dbReference type="InterPro" id="IPR010559">
    <property type="entry name" value="Sig_transdc_His_kin_internal"/>
</dbReference>
<dbReference type="AlphaFoldDB" id="A0A1G7GDC3"/>
<dbReference type="GO" id="GO:0000155">
    <property type="term" value="F:phosphorelay sensor kinase activity"/>
    <property type="evidence" value="ECO:0007669"/>
    <property type="project" value="InterPro"/>
</dbReference>
<feature type="domain" description="Signal transduction histidine kinase internal region" evidence="1">
    <location>
        <begin position="133"/>
        <end position="211"/>
    </location>
</feature>
<protein>
    <submittedName>
        <fullName evidence="2">GHKL domain-containing protein</fullName>
    </submittedName>
</protein>
<keyword evidence="3" id="KW-1185">Reference proteome</keyword>
<name>A0A1G7GDC3_9FLAO</name>
<dbReference type="Pfam" id="PF06580">
    <property type="entry name" value="His_kinase"/>
    <property type="match status" value="1"/>
</dbReference>
<accession>A0A1G7GDC3</accession>
<dbReference type="Proteomes" id="UP000182114">
    <property type="component" value="Unassembled WGS sequence"/>
</dbReference>
<evidence type="ECO:0000313" key="3">
    <source>
        <dbReference type="Proteomes" id="UP000182114"/>
    </source>
</evidence>
<sequence>MIKFDSLTENKLLQNILVWLFLFLILMGVVVTDDKLTTVFFILCIFAAAVYINNLLILPYFNKNRIIFLLLFILNSSFFTGVMVYFLIKYSKKNFEWSVFINLYGLLVLVLAFGIALKMARDSINRKHTEREAELMLLKAQLNPHFLFNTLNNLYGLSVLKSDKLPELMLKLSDLLRYSLYDTKDAFVPLVKEITYLENYIALEKIRLENQANITFHLDGVISAEKIAPMLCIIFVENAFKHLGNSDKIKSRVLVSLKLRADKLIFSCENSTDELALDTQKLVQDEKNSGIGLKNVEKRLLLLYPDKHSLVISKNEGLFIVTLTLDLN</sequence>
<dbReference type="GO" id="GO:0016020">
    <property type="term" value="C:membrane"/>
    <property type="evidence" value="ECO:0007669"/>
    <property type="project" value="InterPro"/>
</dbReference>
<evidence type="ECO:0000313" key="2">
    <source>
        <dbReference type="EMBL" id="SDE86136.1"/>
    </source>
</evidence>
<dbReference type="EMBL" id="FNBD01000004">
    <property type="protein sequence ID" value="SDE86136.1"/>
    <property type="molecule type" value="Genomic_DNA"/>
</dbReference>